<feature type="domain" description="Tryptophan synthase beta chain-like PALP" evidence="3">
    <location>
        <begin position="40"/>
        <end position="354"/>
    </location>
</feature>
<dbReference type="PANTHER" id="PTHR42937:SF1">
    <property type="entry name" value="DIAMINOPROPIONATE AMMONIA-LYASE"/>
    <property type="match status" value="1"/>
</dbReference>
<reference evidence="4 5" key="1">
    <citation type="journal article" date="2009" name="Stand. Genomic Sci.">
        <title>Complete genome sequence of Atopobium parvulum type strain (IPP 1246).</title>
        <authorList>
            <person name="Copeland A."/>
            <person name="Sikorski J."/>
            <person name="Lapidus A."/>
            <person name="Nolan M."/>
            <person name="Del Rio T.G."/>
            <person name="Lucas S."/>
            <person name="Chen F."/>
            <person name="Tice H."/>
            <person name="Pitluck S."/>
            <person name="Cheng J.F."/>
            <person name="Pukall R."/>
            <person name="Chertkov O."/>
            <person name="Brettin T."/>
            <person name="Han C."/>
            <person name="Detter J.C."/>
            <person name="Kuske C."/>
            <person name="Bruce D."/>
            <person name="Goodwin L."/>
            <person name="Ivanova N."/>
            <person name="Mavromatis K."/>
            <person name="Mikhailova N."/>
            <person name="Chen A."/>
            <person name="Palaniappan K."/>
            <person name="Chain P."/>
            <person name="Rohde M."/>
            <person name="Goker M."/>
            <person name="Bristow J."/>
            <person name="Eisen J.A."/>
            <person name="Markowitz V."/>
            <person name="Hugenholtz P."/>
            <person name="Kyrpides N.C."/>
            <person name="Klenk H.P."/>
            <person name="Detter J.C."/>
        </authorList>
    </citation>
    <scope>NUCLEOTIDE SEQUENCE [LARGE SCALE GENOMIC DNA]</scope>
    <source>
        <strain evidence="5">ATCC 33793 / DSM 20469 / CCUG 32760 / JCM 10300 / KCTC 3663 / VPI 0546 / 1246</strain>
    </source>
</reference>
<dbReference type="HOGENOM" id="CLU_021802_8_0_11"/>
<dbReference type="EMBL" id="CP001721">
    <property type="protein sequence ID" value="ACV50671.1"/>
    <property type="molecule type" value="Genomic_DNA"/>
</dbReference>
<name>C8W983_LANP1</name>
<dbReference type="PANTHER" id="PTHR42937">
    <property type="match status" value="1"/>
</dbReference>
<protein>
    <submittedName>
        <fullName evidence="4">Diaminopropionate ammonia-lyase</fullName>
    </submittedName>
</protein>
<dbReference type="RefSeq" id="WP_012808329.1">
    <property type="nucleotide sequence ID" value="NC_013203.1"/>
</dbReference>
<keyword evidence="2" id="KW-0663">Pyridoxal phosphate</keyword>
<evidence type="ECO:0000256" key="2">
    <source>
        <dbReference type="ARBA" id="ARBA00022898"/>
    </source>
</evidence>
<dbReference type="AlphaFoldDB" id="C8W983"/>
<dbReference type="NCBIfam" id="TIGR03528">
    <property type="entry name" value="2_3_DAP_am_ly"/>
    <property type="match status" value="1"/>
</dbReference>
<dbReference type="InterPro" id="IPR010081">
    <property type="entry name" value="DiNH2opropionate_NH3_lyase"/>
</dbReference>
<dbReference type="SUPFAM" id="SSF53686">
    <property type="entry name" value="Tryptophan synthase beta subunit-like PLP-dependent enzymes"/>
    <property type="match status" value="1"/>
</dbReference>
<dbReference type="Proteomes" id="UP000000960">
    <property type="component" value="Chromosome"/>
</dbReference>
<sequence length="408" mass="44522">MQPEMKWVLNKMPQSEDRNLQVMSLENVKKARAFHKSFPQYAVTPLANLEGMASNLGLGGLYVKDESYRFGLNAFKVLGGSFAMARYIADETGKDVSDCDFEYLTSEQLQKDFGQATFFTATDGNHGRGVAWAANRLGQKAVVHMPKGSTKTRFDNIAKEGAQVTIEELNYDDCVRLAAKEAEETEHAVIVQDTAWDGYEKIPSWIMQGYGTMAYEAAEQLRELEVNRPTHVFIQAGVGSLASAMVGYFTNLFPSNPPKFVIMEAGAADCLYKGALAADGEPRIVGGDLITIMAGLACGEPNTIGWDILRNHATAFISCPDWVSAKGMRMLAAPVKGDPSVVSGESGAVGMGVISTLMTDPAYKELRDALDLTTDSKVLLFSTEGDTDPVRYEEIVWDGAWQSTDDVK</sequence>
<organism evidence="4 5">
    <name type="scientific">Lancefieldella parvula (strain ATCC 33793 / DSM 20469 / CCUG 32760 / JCM 10300 / KCTC 3663 / VPI 0546 / 1246)</name>
    <name type="common">Atopobium parvulum</name>
    <dbReference type="NCBI Taxonomy" id="521095"/>
    <lineage>
        <taxon>Bacteria</taxon>
        <taxon>Bacillati</taxon>
        <taxon>Actinomycetota</taxon>
        <taxon>Coriobacteriia</taxon>
        <taxon>Coriobacteriales</taxon>
        <taxon>Atopobiaceae</taxon>
        <taxon>Lancefieldella</taxon>
    </lineage>
</organism>
<evidence type="ECO:0000259" key="3">
    <source>
        <dbReference type="Pfam" id="PF00291"/>
    </source>
</evidence>
<dbReference type="STRING" id="521095.Apar_0239"/>
<dbReference type="InterPro" id="IPR036052">
    <property type="entry name" value="TrpB-like_PALP_sf"/>
</dbReference>
<dbReference type="NCBIfam" id="TIGR01747">
    <property type="entry name" value="diampropi_NH3ly"/>
    <property type="match status" value="1"/>
</dbReference>
<dbReference type="GO" id="GO:1901605">
    <property type="term" value="P:alpha-amino acid metabolic process"/>
    <property type="evidence" value="ECO:0007669"/>
    <property type="project" value="UniProtKB-ARBA"/>
</dbReference>
<dbReference type="Gene3D" id="3.40.50.1100">
    <property type="match status" value="3"/>
</dbReference>
<evidence type="ECO:0000313" key="5">
    <source>
        <dbReference type="Proteomes" id="UP000000960"/>
    </source>
</evidence>
<dbReference type="OrthoDB" id="34584at2"/>
<dbReference type="KEGG" id="apv:Apar_0239"/>
<gene>
    <name evidence="4" type="ordered locus">Apar_0239</name>
</gene>
<dbReference type="InterPro" id="IPR019871">
    <property type="entry name" value="DiNH2propionate_NH3-lyase_sub"/>
</dbReference>
<dbReference type="Pfam" id="PF00291">
    <property type="entry name" value="PALP"/>
    <property type="match status" value="1"/>
</dbReference>
<keyword evidence="5" id="KW-1185">Reference proteome</keyword>
<dbReference type="GO" id="GO:0030170">
    <property type="term" value="F:pyridoxal phosphate binding"/>
    <property type="evidence" value="ECO:0007669"/>
    <property type="project" value="InterPro"/>
</dbReference>
<dbReference type="GeneID" id="84805777"/>
<proteinExistence type="predicted"/>
<dbReference type="NCBIfam" id="NF006058">
    <property type="entry name" value="PRK08206.1"/>
    <property type="match status" value="1"/>
</dbReference>
<dbReference type="InterPro" id="IPR001926">
    <property type="entry name" value="TrpB-like_PALP"/>
</dbReference>
<evidence type="ECO:0000256" key="1">
    <source>
        <dbReference type="ARBA" id="ARBA00001933"/>
    </source>
</evidence>
<evidence type="ECO:0000313" key="4">
    <source>
        <dbReference type="EMBL" id="ACV50671.1"/>
    </source>
</evidence>
<accession>C8W983</accession>
<dbReference type="GO" id="GO:0008838">
    <property type="term" value="F:diaminopropionate ammonia-lyase activity"/>
    <property type="evidence" value="ECO:0007669"/>
    <property type="project" value="InterPro"/>
</dbReference>
<comment type="cofactor">
    <cofactor evidence="1">
        <name>pyridoxal 5'-phosphate</name>
        <dbReference type="ChEBI" id="CHEBI:597326"/>
    </cofactor>
</comment>
<dbReference type="eggNOG" id="COG1171">
    <property type="taxonomic scope" value="Bacteria"/>
</dbReference>
<keyword evidence="4" id="KW-0456">Lyase</keyword>
<dbReference type="CDD" id="cd00640">
    <property type="entry name" value="Trp-synth-beta_II"/>
    <property type="match status" value="1"/>
</dbReference>